<comment type="subcellular location">
    <subcellularLocation>
        <location evidence="1">Membrane</location>
        <topology evidence="1">Multi-pass membrane protein</topology>
    </subcellularLocation>
</comment>
<evidence type="ECO:0000256" key="5">
    <source>
        <dbReference type="ARBA" id="ARBA00023136"/>
    </source>
</evidence>
<evidence type="ECO:0000256" key="2">
    <source>
        <dbReference type="ARBA" id="ARBA00009399"/>
    </source>
</evidence>
<feature type="domain" description="GtrA/DPMS transmembrane" evidence="7">
    <location>
        <begin position="20"/>
        <end position="134"/>
    </location>
</feature>
<feature type="transmembrane region" description="Helical" evidence="6">
    <location>
        <begin position="16"/>
        <end position="39"/>
    </location>
</feature>
<dbReference type="EMBL" id="BLAY01000029">
    <property type="protein sequence ID" value="GET37516.1"/>
    <property type="molecule type" value="Genomic_DNA"/>
</dbReference>
<dbReference type="GO" id="GO:0005886">
    <property type="term" value="C:plasma membrane"/>
    <property type="evidence" value="ECO:0007669"/>
    <property type="project" value="TreeGrafter"/>
</dbReference>
<proteinExistence type="inferred from homology"/>
<dbReference type="PANTHER" id="PTHR38459">
    <property type="entry name" value="PROPHAGE BACTOPRENOL-LINKED GLUCOSE TRANSLOCASE HOMOLOG"/>
    <property type="match status" value="1"/>
</dbReference>
<evidence type="ECO:0000313" key="9">
    <source>
        <dbReference type="Proteomes" id="UP001050975"/>
    </source>
</evidence>
<evidence type="ECO:0000256" key="6">
    <source>
        <dbReference type="SAM" id="Phobius"/>
    </source>
</evidence>
<keyword evidence="4 6" id="KW-1133">Transmembrane helix</keyword>
<keyword evidence="9" id="KW-1185">Reference proteome</keyword>
<name>A0AAV3X8A5_9CYAN</name>
<dbReference type="AlphaFoldDB" id="A0AAV3X8A5"/>
<comment type="caution">
    <text evidence="8">The sequence shown here is derived from an EMBL/GenBank/DDBJ whole genome shotgun (WGS) entry which is preliminary data.</text>
</comment>
<feature type="transmembrane region" description="Helical" evidence="6">
    <location>
        <begin position="45"/>
        <end position="64"/>
    </location>
</feature>
<evidence type="ECO:0000256" key="1">
    <source>
        <dbReference type="ARBA" id="ARBA00004141"/>
    </source>
</evidence>
<feature type="transmembrane region" description="Helical" evidence="6">
    <location>
        <begin position="109"/>
        <end position="127"/>
    </location>
</feature>
<dbReference type="PANTHER" id="PTHR38459:SF1">
    <property type="entry name" value="PROPHAGE BACTOPRENOL-LINKED GLUCOSE TRANSLOCASE HOMOLOG"/>
    <property type="match status" value="1"/>
</dbReference>
<sequence>MSLIKMTRKSGRNRKIFVNFLGVGGFCAILSLASIYLLTTVLNCHYLFSFVIVFILVNFIGFCLNKYITFKTKKKEFWHELWKYYSVMLSSFCMNFILMYLLVDVLKIWYIYANIMLIIGFTIYNFFMHKKWSFK</sequence>
<dbReference type="RefSeq" id="WP_373872778.1">
    <property type="nucleotide sequence ID" value="NZ_BLAY01000029.1"/>
</dbReference>
<comment type="similarity">
    <text evidence="2">Belongs to the GtrA family.</text>
</comment>
<keyword evidence="5 6" id="KW-0472">Membrane</keyword>
<dbReference type="GO" id="GO:0000271">
    <property type="term" value="P:polysaccharide biosynthetic process"/>
    <property type="evidence" value="ECO:0007669"/>
    <property type="project" value="InterPro"/>
</dbReference>
<reference evidence="8" key="1">
    <citation type="submission" date="2019-10" db="EMBL/GenBank/DDBJ databases">
        <title>Draft genome sequece of Microseira wollei NIES-4236.</title>
        <authorList>
            <person name="Yamaguchi H."/>
            <person name="Suzuki S."/>
            <person name="Kawachi M."/>
        </authorList>
    </citation>
    <scope>NUCLEOTIDE SEQUENCE</scope>
    <source>
        <strain evidence="8">NIES-4236</strain>
    </source>
</reference>
<accession>A0AAV3X8A5</accession>
<evidence type="ECO:0000259" key="7">
    <source>
        <dbReference type="Pfam" id="PF04138"/>
    </source>
</evidence>
<dbReference type="Proteomes" id="UP001050975">
    <property type="component" value="Unassembled WGS sequence"/>
</dbReference>
<protein>
    <recommendedName>
        <fullName evidence="7">GtrA/DPMS transmembrane domain-containing protein</fullName>
    </recommendedName>
</protein>
<evidence type="ECO:0000256" key="4">
    <source>
        <dbReference type="ARBA" id="ARBA00022989"/>
    </source>
</evidence>
<dbReference type="InterPro" id="IPR051401">
    <property type="entry name" value="GtrA_CellWall_Glycosyl"/>
</dbReference>
<evidence type="ECO:0000256" key="3">
    <source>
        <dbReference type="ARBA" id="ARBA00022692"/>
    </source>
</evidence>
<dbReference type="Pfam" id="PF04138">
    <property type="entry name" value="GtrA_DPMS_TM"/>
    <property type="match status" value="1"/>
</dbReference>
<organism evidence="8 9">
    <name type="scientific">Microseira wollei NIES-4236</name>
    <dbReference type="NCBI Taxonomy" id="2530354"/>
    <lineage>
        <taxon>Bacteria</taxon>
        <taxon>Bacillati</taxon>
        <taxon>Cyanobacteriota</taxon>
        <taxon>Cyanophyceae</taxon>
        <taxon>Oscillatoriophycideae</taxon>
        <taxon>Aerosakkonematales</taxon>
        <taxon>Aerosakkonemataceae</taxon>
        <taxon>Microseira</taxon>
    </lineage>
</organism>
<evidence type="ECO:0000313" key="8">
    <source>
        <dbReference type="EMBL" id="GET37516.1"/>
    </source>
</evidence>
<dbReference type="InterPro" id="IPR007267">
    <property type="entry name" value="GtrA_DPMS_TM"/>
</dbReference>
<feature type="transmembrane region" description="Helical" evidence="6">
    <location>
        <begin position="84"/>
        <end position="103"/>
    </location>
</feature>
<gene>
    <name evidence="8" type="ORF">MiSe_22690</name>
</gene>
<keyword evidence="3 6" id="KW-0812">Transmembrane</keyword>